<dbReference type="InterPro" id="IPR050515">
    <property type="entry name" value="Beta-lactam/transpept"/>
</dbReference>
<dbReference type="PANTHER" id="PTHR30627:SF24">
    <property type="entry name" value="PENICILLIN-BINDING PROTEIN 4B"/>
    <property type="match status" value="1"/>
</dbReference>
<comment type="caution">
    <text evidence="3">The sequence shown here is derived from an EMBL/GenBank/DDBJ whole genome shotgun (WGS) entry which is preliminary data.</text>
</comment>
<gene>
    <name evidence="3" type="ORF">GCM10025782_07650</name>
</gene>
<dbReference type="RefSeq" id="WP_345501302.1">
    <property type="nucleotide sequence ID" value="NZ_BAABLO010000001.1"/>
</dbReference>
<dbReference type="PANTHER" id="PTHR30627">
    <property type="entry name" value="PEPTIDOGLYCAN D,D-TRANSPEPTIDASE"/>
    <property type="match status" value="1"/>
</dbReference>
<feature type="domain" description="Penicillin-binding protein transpeptidase" evidence="1">
    <location>
        <begin position="156"/>
        <end position="480"/>
    </location>
</feature>
<sequence>MNAPLRRLSMVVALLFSALLISSTMIQFVDAQALQNRPDNRRTLLATYARERGQILVGGSPVAKSVASKDELKWLRTYPQGKLYAHVTGFYSFTYGAGGGIEGAENSLLSGSSDKLFYRRVTDILTGRDQTGASVELTINAKAQAAAEKGLGGQRGAVVALDPSTGQVLALVSHPSYDPSVLSSHDTSSVVKAWKDLNADPTRPMVDRAIAGNLYPPGSTFKIVTSAAALESGKFTEESLLPGPAQLDLPLTSTPLPNDDRRPCGPNNKVTLKRALEISCNTAFGWLGMDLGADAFRAQAAKFGMGDRLSIPMNVTPSSVPADLNAPQLAQSAIGQYDVRVTPLQVAMIAAAVANRGVVMRPYLVKKVTSSDLEVIDEPQPEQLSQAVSAQTAAALTRMMQGVVENGTGTAAQISGVDVAGKTGTAQHQKGKPPHAWFTSFAPANDAKVAVAVVVEDGGTAGNEAAGGRVAAPIAKSVMEAVIGK</sequence>
<evidence type="ECO:0000313" key="4">
    <source>
        <dbReference type="Proteomes" id="UP001500556"/>
    </source>
</evidence>
<dbReference type="InterPro" id="IPR001460">
    <property type="entry name" value="PCN-bd_Tpept"/>
</dbReference>
<dbReference type="SUPFAM" id="SSF56601">
    <property type="entry name" value="beta-lactamase/transpeptidase-like"/>
    <property type="match status" value="1"/>
</dbReference>
<dbReference type="SUPFAM" id="SSF56519">
    <property type="entry name" value="Penicillin binding protein dimerisation domain"/>
    <property type="match status" value="1"/>
</dbReference>
<feature type="domain" description="Penicillin binding protein A dimerisation" evidence="2">
    <location>
        <begin position="52"/>
        <end position="135"/>
    </location>
</feature>
<accession>A0ABP8XS96</accession>
<dbReference type="Pfam" id="PF21922">
    <property type="entry name" value="PBP_dimer_2"/>
    <property type="match status" value="1"/>
</dbReference>
<evidence type="ECO:0000259" key="1">
    <source>
        <dbReference type="Pfam" id="PF00905"/>
    </source>
</evidence>
<dbReference type="Pfam" id="PF00905">
    <property type="entry name" value="Transpeptidase"/>
    <property type="match status" value="1"/>
</dbReference>
<evidence type="ECO:0000313" key="3">
    <source>
        <dbReference type="EMBL" id="GAA4713865.1"/>
    </source>
</evidence>
<dbReference type="InterPro" id="IPR012338">
    <property type="entry name" value="Beta-lactam/transpept-like"/>
</dbReference>
<dbReference type="Proteomes" id="UP001500556">
    <property type="component" value="Unassembled WGS sequence"/>
</dbReference>
<reference evidence="4" key="1">
    <citation type="journal article" date="2019" name="Int. J. Syst. Evol. Microbiol.">
        <title>The Global Catalogue of Microorganisms (GCM) 10K type strain sequencing project: providing services to taxonomists for standard genome sequencing and annotation.</title>
        <authorList>
            <consortium name="The Broad Institute Genomics Platform"/>
            <consortium name="The Broad Institute Genome Sequencing Center for Infectious Disease"/>
            <person name="Wu L."/>
            <person name="Ma J."/>
        </authorList>
    </citation>
    <scope>NUCLEOTIDE SEQUENCE [LARGE SCALE GENOMIC DNA]</scope>
    <source>
        <strain evidence="4">JCM 18961</strain>
    </source>
</reference>
<dbReference type="EMBL" id="BAABLO010000001">
    <property type="protein sequence ID" value="GAA4713865.1"/>
    <property type="molecule type" value="Genomic_DNA"/>
</dbReference>
<organism evidence="3 4">
    <name type="scientific">Pedococcus ginsenosidimutans</name>
    <dbReference type="NCBI Taxonomy" id="490570"/>
    <lineage>
        <taxon>Bacteria</taxon>
        <taxon>Bacillati</taxon>
        <taxon>Actinomycetota</taxon>
        <taxon>Actinomycetes</taxon>
        <taxon>Micrococcales</taxon>
        <taxon>Intrasporangiaceae</taxon>
        <taxon>Pedococcus</taxon>
    </lineage>
</organism>
<dbReference type="InterPro" id="IPR036138">
    <property type="entry name" value="PBP_dimer_sf"/>
</dbReference>
<name>A0ABP8XS96_9MICO</name>
<dbReference type="Gene3D" id="3.40.710.10">
    <property type="entry name" value="DD-peptidase/beta-lactamase superfamily"/>
    <property type="match status" value="1"/>
</dbReference>
<keyword evidence="4" id="KW-1185">Reference proteome</keyword>
<evidence type="ECO:0000259" key="2">
    <source>
        <dbReference type="Pfam" id="PF21922"/>
    </source>
</evidence>
<dbReference type="Gene3D" id="3.90.1310.10">
    <property type="entry name" value="Penicillin-binding protein 2a (Domain 2)"/>
    <property type="match status" value="1"/>
</dbReference>
<protein>
    <submittedName>
        <fullName evidence="3">Penicillin-binding transpeptidase domain-containing protein</fullName>
    </submittedName>
</protein>
<proteinExistence type="predicted"/>
<dbReference type="InterPro" id="IPR054120">
    <property type="entry name" value="PBPA_dimer"/>
</dbReference>